<gene>
    <name evidence="3" type="ORF">P5673_026962</name>
</gene>
<dbReference type="Pfam" id="PF00531">
    <property type="entry name" value="Death"/>
    <property type="match status" value="1"/>
</dbReference>
<dbReference type="InterPro" id="IPR036388">
    <property type="entry name" value="WH-like_DNA-bd_sf"/>
</dbReference>
<dbReference type="Gene3D" id="1.10.10.10">
    <property type="entry name" value="Winged helix-like DNA-binding domain superfamily/Winged helix DNA-binding domain"/>
    <property type="match status" value="2"/>
</dbReference>
<feature type="compositionally biased region" description="Basic and acidic residues" evidence="1">
    <location>
        <begin position="162"/>
        <end position="176"/>
    </location>
</feature>
<dbReference type="InterPro" id="IPR027417">
    <property type="entry name" value="P-loop_NTPase"/>
</dbReference>
<feature type="compositionally biased region" description="Acidic residues" evidence="1">
    <location>
        <begin position="177"/>
        <end position="191"/>
    </location>
</feature>
<organism evidence="3 4">
    <name type="scientific">Acropora cervicornis</name>
    <name type="common">Staghorn coral</name>
    <dbReference type="NCBI Taxonomy" id="6130"/>
    <lineage>
        <taxon>Eukaryota</taxon>
        <taxon>Metazoa</taxon>
        <taxon>Cnidaria</taxon>
        <taxon>Anthozoa</taxon>
        <taxon>Hexacorallia</taxon>
        <taxon>Scleractinia</taxon>
        <taxon>Astrocoeniina</taxon>
        <taxon>Acroporidae</taxon>
        <taxon>Acropora</taxon>
    </lineage>
</organism>
<dbReference type="GO" id="GO:0007165">
    <property type="term" value="P:signal transduction"/>
    <property type="evidence" value="ECO:0007669"/>
    <property type="project" value="InterPro"/>
</dbReference>
<keyword evidence="4" id="KW-1185">Reference proteome</keyword>
<evidence type="ECO:0000256" key="1">
    <source>
        <dbReference type="SAM" id="MobiDB-lite"/>
    </source>
</evidence>
<dbReference type="Gene3D" id="3.40.50.300">
    <property type="entry name" value="P-loop containing nucleotide triphosphate hydrolases"/>
    <property type="match status" value="4"/>
</dbReference>
<feature type="compositionally biased region" description="Basic and acidic residues" evidence="1">
    <location>
        <begin position="1015"/>
        <end position="1029"/>
    </location>
</feature>
<proteinExistence type="predicted"/>
<dbReference type="Gene3D" id="3.30.70.1390">
    <property type="entry name" value="ROC domain from the Parkinson's disease-associated leucine-rich repeat kinase 2"/>
    <property type="match status" value="2"/>
</dbReference>
<evidence type="ECO:0000313" key="3">
    <source>
        <dbReference type="EMBL" id="KAK2551966.1"/>
    </source>
</evidence>
<reference evidence="3" key="2">
    <citation type="journal article" date="2023" name="Science">
        <title>Genomic signatures of disease resistance in endangered staghorn corals.</title>
        <authorList>
            <person name="Vollmer S.V."/>
            <person name="Selwyn J.D."/>
            <person name="Despard B.A."/>
            <person name="Roesel C.L."/>
        </authorList>
    </citation>
    <scope>NUCLEOTIDE SEQUENCE</scope>
    <source>
        <strain evidence="3">K2</strain>
    </source>
</reference>
<evidence type="ECO:0000313" key="4">
    <source>
        <dbReference type="Proteomes" id="UP001249851"/>
    </source>
</evidence>
<dbReference type="SUPFAM" id="SSF47986">
    <property type="entry name" value="DEATH domain"/>
    <property type="match status" value="1"/>
</dbReference>
<feature type="region of interest" description="Disordered" evidence="1">
    <location>
        <begin position="1000"/>
        <end position="1029"/>
    </location>
</feature>
<dbReference type="InterPro" id="IPR000488">
    <property type="entry name" value="Death_dom"/>
</dbReference>
<feature type="region of interest" description="Disordered" evidence="1">
    <location>
        <begin position="145"/>
        <end position="196"/>
    </location>
</feature>
<sequence>MYPSDATYHRLARALQDPTVERVDVAVKYCGPQFGKDVAAAKDADSSVPAEIRGRGPETERAFQKAMKSGKVKVYRRRIVLLGQDRAGKTSLKKSLLGLPFDPKEESTVGVEVDEVQNWMPSKRKKGEMSEFEEELARLIAKDLRETKANDSDSTATDPNAEEVKITDELEERKDYEEPELWSDEDEPVTDTEEKSTIIEDGQKALSEQKSVDKNDSNDLQLNINSNVTDLVVRYLQSPQPEDDIEPEVILTLWDFAGQHLYYASHSVFLSGRAVYILVYNLNKNLLATAEPCARQGIIDIPLDNPNDESNLDNLLSWLVSVHCIRSDTNKNVAHKGAEQSYLRPPVIIVGTNSDQPFEDVETTRKHIKRSMLKKEYQGHVIVPIFAVNNTTENDEGVQNLRHKVMKVLKDEPYMGEELPLRWFKFEKAVDALVAKQTYFMDLDQLVSVTRQVCHIEDEEEVTAMLNFYNDLGVIVKHGQTVVLQAQWLIDLFKKLITVPPFDEADPFYRKCWSDLEANGILRIALVDHVFSKFIDKGLCKQDILDMMELHGLIAKLSMATDENQDEQRYFVPTQLRSSPSKLCEIKPSGCDPCPLVLHFLDGFVPHGLFPQLVSKFIHWCSENGFKKTPQLFNNGARLFIGKQITFALILICRKRFIKIVLKTRNPCSCKSQSMNASNKMAIEVRNFIERALDDFSRDLSWLRNLRYELSVVCTHCQQRESDLDGLMSCCHDDRLHLLRVRPGEELICMENFSDETVKVPGWEMWFEESHSQTMEPEDDTQIADGLDESISEDDVLLIAHELGPLWKNVGLVLRVPNAVIDQIEANKSDITEKCYCILRHWQKMYRSDATYHVLACALQHPAVDRVDLAVKYCGLQLGKDVAVAKDAGSSVPAEIRGRGPEAERAFQKAMKSGKVEVYRGRIMLLGQEGAGKTSLKKSLLGLPFDPKEESTVGVEVDRSKCELEVDEVQNWMPSKRNKGEMSEFEEELARLIVKDLRETRANDSDSSATDPNAEEVKITDELEERKDYEEPKLLSDVHEPVTDTEEKSMIVEDGQKAFSEQKPVDKNDSNDLQLNINSTTLPNDVTDLVTNDVTDLIVRYLQSLQLEDDIKSKEVISTLWDFAGQHLYYASHSVFLSGRAVYILVYNLNKNLLATAEPCARQGIVDIPLDNPNDESNLDNLLSWLVSVHCIRSDTNKNVEHKGAEQSYLRPPVIIVGTNSDQPFGDIETTEKHIKNSILNKKYQAHVMAPFFAVNNTTENDEGVQNLRHKVMKVLKYEPYMGEELPLRWFKFEKAVDTLVAKQRYFMDLDQLVSVIRQVCLIEDEKEVTAMLNFYHDLGVMVKYGGTVVLQAQWLIDLFKKLITVPPFNEADPLYRKCWSDLEVNGILRIALVDHVFSKFIDKGLCKQDVLDMMELHGLIAKLSMATDETQDEQRYFVPTQLRSSPSKLCEIKPSGCDPCPLVLHFLDGFVPHGLFPQLVSKFIHWCSENGFKKTPQLFNNGATLFIGKQITFALILICRKRFIKIVLKTRNPCSCKSQSINASNKMAIEVRNFIERTLADFSRDLSWLSNLQHELSVVCTHCQQRESDLEGLMSCCHDDRLHLLRVRPGEELICMENFSDERVKVPGWEMWFEVPHIQVNRFPF</sequence>
<name>A0AAD9PZN0_ACRCE</name>
<dbReference type="EMBL" id="JARQWQ010000091">
    <property type="protein sequence ID" value="KAK2551966.1"/>
    <property type="molecule type" value="Genomic_DNA"/>
</dbReference>
<dbReference type="CDD" id="cd01670">
    <property type="entry name" value="Death"/>
    <property type="match status" value="1"/>
</dbReference>
<dbReference type="Gene3D" id="1.10.533.10">
    <property type="entry name" value="Death Domain, Fas"/>
    <property type="match status" value="1"/>
</dbReference>
<feature type="domain" description="Death" evidence="2">
    <location>
        <begin position="792"/>
        <end position="860"/>
    </location>
</feature>
<dbReference type="SUPFAM" id="SSF52540">
    <property type="entry name" value="P-loop containing nucleoside triphosphate hydrolases"/>
    <property type="match status" value="2"/>
</dbReference>
<reference evidence="3" key="1">
    <citation type="journal article" date="2023" name="G3 (Bethesda)">
        <title>Whole genome assembly and annotation of the endangered Caribbean coral Acropora cervicornis.</title>
        <authorList>
            <person name="Selwyn J.D."/>
            <person name="Vollmer S.V."/>
        </authorList>
    </citation>
    <scope>NUCLEOTIDE SEQUENCE</scope>
    <source>
        <strain evidence="3">K2</strain>
    </source>
</reference>
<dbReference type="PROSITE" id="PS50017">
    <property type="entry name" value="DEATH_DOMAIN"/>
    <property type="match status" value="1"/>
</dbReference>
<dbReference type="PANTHER" id="PTHR47508:SF1">
    <property type="entry name" value="NON-SPECIFIC SERINE_THREONINE PROTEIN KINASE"/>
    <property type="match status" value="1"/>
</dbReference>
<dbReference type="PANTHER" id="PTHR47508">
    <property type="entry name" value="SAM DOMAIN-CONTAINING PROTEIN-RELATED"/>
    <property type="match status" value="1"/>
</dbReference>
<protein>
    <submittedName>
        <fullName evidence="3">Cyclic GMP-binding protein C</fullName>
    </submittedName>
</protein>
<dbReference type="Proteomes" id="UP001249851">
    <property type="component" value="Unassembled WGS sequence"/>
</dbReference>
<dbReference type="InterPro" id="IPR011029">
    <property type="entry name" value="DEATH-like_dom_sf"/>
</dbReference>
<evidence type="ECO:0000259" key="2">
    <source>
        <dbReference type="PROSITE" id="PS50017"/>
    </source>
</evidence>
<accession>A0AAD9PZN0</accession>
<comment type="caution">
    <text evidence="3">The sequence shown here is derived from an EMBL/GenBank/DDBJ whole genome shotgun (WGS) entry which is preliminary data.</text>
</comment>